<evidence type="ECO:0000256" key="1">
    <source>
        <dbReference type="SAM" id="Phobius"/>
    </source>
</evidence>
<dbReference type="KEGG" id="hhy:Halhy_3534"/>
<accession>F4KXM8</accession>
<organism evidence="2 3">
    <name type="scientific">Haliscomenobacter hydrossis (strain ATCC 27775 / DSM 1100 / LMG 10767 / O)</name>
    <dbReference type="NCBI Taxonomy" id="760192"/>
    <lineage>
        <taxon>Bacteria</taxon>
        <taxon>Pseudomonadati</taxon>
        <taxon>Bacteroidota</taxon>
        <taxon>Saprospiria</taxon>
        <taxon>Saprospirales</taxon>
        <taxon>Haliscomenobacteraceae</taxon>
        <taxon>Haliscomenobacter</taxon>
    </lineage>
</organism>
<dbReference type="Proteomes" id="UP000008461">
    <property type="component" value="Chromosome"/>
</dbReference>
<dbReference type="eggNOG" id="COG3595">
    <property type="taxonomic scope" value="Bacteria"/>
</dbReference>
<dbReference type="EMBL" id="CP002691">
    <property type="protein sequence ID" value="AEE51389.1"/>
    <property type="molecule type" value="Genomic_DNA"/>
</dbReference>
<name>F4KXM8_HALH1</name>
<feature type="transmembrane region" description="Helical" evidence="1">
    <location>
        <begin position="12"/>
        <end position="31"/>
    </location>
</feature>
<evidence type="ECO:0000313" key="2">
    <source>
        <dbReference type="EMBL" id="AEE51389.1"/>
    </source>
</evidence>
<evidence type="ECO:0008006" key="4">
    <source>
        <dbReference type="Google" id="ProtNLM"/>
    </source>
</evidence>
<keyword evidence="1" id="KW-0812">Transmembrane</keyword>
<protein>
    <recommendedName>
        <fullName evidence="4">Adhesin domain-containing protein</fullName>
    </recommendedName>
</protein>
<dbReference type="HOGENOM" id="CLU_049151_0_0_10"/>
<keyword evidence="1" id="KW-0472">Membrane</keyword>
<sequence>MRKSVYDLKKPLLVMSVFTMIACSLCSFTMAGEFTKTIKREFDISANGTTYLSNKYGKIEVKTWDKNRVKIAVTIVVKEGSEEDAQKVFNAISVNFSNGADYVKAETAIEQIRRSWIWDDGKADYKINYEVYVPTTINLQVDQRYGDVYLASVSGKTKLTVKYGNFKTESVGDGSNFELAYGNGSIDHAENAYVGLSYSKLTINEANDLSMNSAYSGLNASKLNSLTTTAKYDNYTLGTIKSLKATGMYSKFSATNAGAVNISGQYNSVAMSEISKSLDLDLNYGSCNVSFSKGLTNATIKANYTDVTMKVLPDLCCYQLDAAANYAGVRYPQAMNVTYEVQKPTSHVVKGHVGKSDAPIIKASVNYGGIKVLGN</sequence>
<gene>
    <name evidence="2" type="ordered locus">Halhy_3534</name>
</gene>
<dbReference type="PROSITE" id="PS51257">
    <property type="entry name" value="PROKAR_LIPOPROTEIN"/>
    <property type="match status" value="1"/>
</dbReference>
<reference key="2">
    <citation type="submission" date="2011-04" db="EMBL/GenBank/DDBJ databases">
        <title>Complete sequence of chromosome of Haliscomenobacter hydrossis DSM 1100.</title>
        <authorList>
            <consortium name="US DOE Joint Genome Institute (JGI-PGF)"/>
            <person name="Lucas S."/>
            <person name="Han J."/>
            <person name="Lapidus A."/>
            <person name="Bruce D."/>
            <person name="Goodwin L."/>
            <person name="Pitluck S."/>
            <person name="Peters L."/>
            <person name="Kyrpides N."/>
            <person name="Mavromatis K."/>
            <person name="Ivanova N."/>
            <person name="Ovchinnikova G."/>
            <person name="Pagani I."/>
            <person name="Daligault H."/>
            <person name="Detter J.C."/>
            <person name="Han C."/>
            <person name="Land M."/>
            <person name="Hauser L."/>
            <person name="Markowitz V."/>
            <person name="Cheng J.-F."/>
            <person name="Hugenholtz P."/>
            <person name="Woyke T."/>
            <person name="Wu D."/>
            <person name="Verbarg S."/>
            <person name="Frueling A."/>
            <person name="Brambilla E."/>
            <person name="Klenk H.-P."/>
            <person name="Eisen J.A."/>
        </authorList>
    </citation>
    <scope>NUCLEOTIDE SEQUENCE</scope>
    <source>
        <strain>DSM 1100</strain>
    </source>
</reference>
<dbReference type="OrthoDB" id="1117657at2"/>
<dbReference type="RefSeq" id="WP_013765929.1">
    <property type="nucleotide sequence ID" value="NC_015510.1"/>
</dbReference>
<evidence type="ECO:0000313" key="3">
    <source>
        <dbReference type="Proteomes" id="UP000008461"/>
    </source>
</evidence>
<keyword evidence="3" id="KW-1185">Reference proteome</keyword>
<dbReference type="AlphaFoldDB" id="F4KXM8"/>
<dbReference type="STRING" id="760192.Halhy_3534"/>
<proteinExistence type="predicted"/>
<reference evidence="2 3" key="1">
    <citation type="journal article" date="2011" name="Stand. Genomic Sci.">
        <title>Complete genome sequence of Haliscomenobacter hydrossis type strain (O).</title>
        <authorList>
            <consortium name="US DOE Joint Genome Institute (JGI-PGF)"/>
            <person name="Daligault H."/>
            <person name="Lapidus A."/>
            <person name="Zeytun A."/>
            <person name="Nolan M."/>
            <person name="Lucas S."/>
            <person name="Del Rio T.G."/>
            <person name="Tice H."/>
            <person name="Cheng J.F."/>
            <person name="Tapia R."/>
            <person name="Han C."/>
            <person name="Goodwin L."/>
            <person name="Pitluck S."/>
            <person name="Liolios K."/>
            <person name="Pagani I."/>
            <person name="Ivanova N."/>
            <person name="Huntemann M."/>
            <person name="Mavromatis K."/>
            <person name="Mikhailova N."/>
            <person name="Pati A."/>
            <person name="Chen A."/>
            <person name="Palaniappan K."/>
            <person name="Land M."/>
            <person name="Hauser L."/>
            <person name="Brambilla E.M."/>
            <person name="Rohde M."/>
            <person name="Verbarg S."/>
            <person name="Goker M."/>
            <person name="Bristow J."/>
            <person name="Eisen J.A."/>
            <person name="Markowitz V."/>
            <person name="Hugenholtz P."/>
            <person name="Kyrpides N.C."/>
            <person name="Klenk H.P."/>
            <person name="Woyke T."/>
        </authorList>
    </citation>
    <scope>NUCLEOTIDE SEQUENCE [LARGE SCALE GENOMIC DNA]</scope>
    <source>
        <strain evidence="3">ATCC 27775 / DSM 1100 / LMG 10767 / O</strain>
    </source>
</reference>
<keyword evidence="1" id="KW-1133">Transmembrane helix</keyword>